<keyword evidence="3" id="KW-1185">Reference proteome</keyword>
<evidence type="ECO:0000259" key="1">
    <source>
        <dbReference type="PROSITE" id="PS51707"/>
    </source>
</evidence>
<dbReference type="AlphaFoldDB" id="A0A5C7F3X9"/>
<dbReference type="InterPro" id="IPR023577">
    <property type="entry name" value="CYTH_domain"/>
</dbReference>
<dbReference type="PROSITE" id="PS51707">
    <property type="entry name" value="CYTH"/>
    <property type="match status" value="1"/>
</dbReference>
<dbReference type="InterPro" id="IPR033469">
    <property type="entry name" value="CYTH-like_dom_sf"/>
</dbReference>
<dbReference type="SMART" id="SM01118">
    <property type="entry name" value="CYTH"/>
    <property type="match status" value="1"/>
</dbReference>
<dbReference type="InterPro" id="IPR009195">
    <property type="entry name" value="Uncharacterised_YjbK"/>
</dbReference>
<dbReference type="KEGG" id="ahal:FTX54_010465"/>
<dbReference type="SUPFAM" id="SSF55154">
    <property type="entry name" value="CYTH-like phosphatases"/>
    <property type="match status" value="1"/>
</dbReference>
<evidence type="ECO:0000313" key="2">
    <source>
        <dbReference type="EMBL" id="WWD78850.1"/>
    </source>
</evidence>
<dbReference type="RefSeq" id="WP_147804991.1">
    <property type="nucleotide sequence ID" value="NZ_CP144914.1"/>
</dbReference>
<proteinExistence type="predicted"/>
<dbReference type="OrthoDB" id="384378at2"/>
<name>A0A5C7F3X9_9BACI</name>
<dbReference type="CDD" id="cd07762">
    <property type="entry name" value="CYTH-like_Pase_1"/>
    <property type="match status" value="1"/>
</dbReference>
<gene>
    <name evidence="2" type="ORF">FTX54_010465</name>
</gene>
<accession>A0A5C7F3X9</accession>
<dbReference type="PIRSF" id="PIRSF012526">
    <property type="entry name" value="CYTH_UCP012526"/>
    <property type="match status" value="1"/>
</dbReference>
<sequence>MSQELEIEFKQLLDESTYQKMMDYYQTELTFTQVNHYFETKDLSLRENGAALRVREKDGAFILTLKQPHNEGLLETHQSIGAASFTALQQKGLLPQGETTDQLISLLGDMPELQYLGMLQTERLEVELEEGLLVLDRSDYVNVTDYELEFECENSETGRAFFNNLLKEWNLTWNEPDNKIARFYRAAYDM</sequence>
<protein>
    <submittedName>
        <fullName evidence="2">CYTH domain-containing protein</fullName>
    </submittedName>
</protein>
<dbReference type="EMBL" id="CP144914">
    <property type="protein sequence ID" value="WWD78850.1"/>
    <property type="molecule type" value="Genomic_DNA"/>
</dbReference>
<evidence type="ECO:0000313" key="3">
    <source>
        <dbReference type="Proteomes" id="UP000321816"/>
    </source>
</evidence>
<dbReference type="Gene3D" id="2.40.320.10">
    <property type="entry name" value="Hypothetical Protein Pfu-838710-001"/>
    <property type="match status" value="1"/>
</dbReference>
<organism evidence="2 3">
    <name type="scientific">Alkalicoccus halolimnae</name>
    <dbReference type="NCBI Taxonomy" id="1667239"/>
    <lineage>
        <taxon>Bacteria</taxon>
        <taxon>Bacillati</taxon>
        <taxon>Bacillota</taxon>
        <taxon>Bacilli</taxon>
        <taxon>Bacillales</taxon>
        <taxon>Bacillaceae</taxon>
        <taxon>Alkalicoccus</taxon>
    </lineage>
</organism>
<reference evidence="2 3" key="1">
    <citation type="submission" date="2024-01" db="EMBL/GenBank/DDBJ databases">
        <title>Complete Genome Sequence of Alkalicoccus halolimnae BZ-SZ-XJ29T, a Moderately Halophilic Bacterium Isolated from a Salt Lake.</title>
        <authorList>
            <person name="Zhao B."/>
        </authorList>
    </citation>
    <scope>NUCLEOTIDE SEQUENCE [LARGE SCALE GENOMIC DNA]</scope>
    <source>
        <strain evidence="2 3">BZ-SZ-XJ29</strain>
    </source>
</reference>
<feature type="domain" description="CYTH" evidence="1">
    <location>
        <begin position="4"/>
        <end position="190"/>
    </location>
</feature>
<dbReference type="Proteomes" id="UP000321816">
    <property type="component" value="Chromosome"/>
</dbReference>
<dbReference type="Pfam" id="PF01928">
    <property type="entry name" value="CYTH"/>
    <property type="match status" value="1"/>
</dbReference>